<dbReference type="Proteomes" id="UP000614811">
    <property type="component" value="Unassembled WGS sequence"/>
</dbReference>
<evidence type="ECO:0000256" key="1">
    <source>
        <dbReference type="ARBA" id="ARBA00022490"/>
    </source>
</evidence>
<feature type="compositionally biased region" description="Basic and acidic residues" evidence="4">
    <location>
        <begin position="136"/>
        <end position="156"/>
    </location>
</feature>
<keyword evidence="6" id="KW-1185">Reference proteome</keyword>
<reference evidence="5" key="2">
    <citation type="submission" date="2020-09" db="EMBL/GenBank/DDBJ databases">
        <authorList>
            <person name="Sun Q."/>
            <person name="Kim S."/>
        </authorList>
    </citation>
    <scope>NUCLEOTIDE SEQUENCE</scope>
    <source>
        <strain evidence="5">KCTC 12711</strain>
    </source>
</reference>
<dbReference type="AlphaFoldDB" id="A0A918RJW9"/>
<evidence type="ECO:0000313" key="6">
    <source>
        <dbReference type="Proteomes" id="UP000614811"/>
    </source>
</evidence>
<dbReference type="CDD" id="cd09294">
    <property type="entry name" value="SmpB"/>
    <property type="match status" value="1"/>
</dbReference>
<dbReference type="PANTHER" id="PTHR30308">
    <property type="entry name" value="TMRNA-BINDING COMPONENT OF TRANS-TRANSLATION TAGGING COMPLEX"/>
    <property type="match status" value="1"/>
</dbReference>
<feature type="region of interest" description="Disordered" evidence="4">
    <location>
        <begin position="134"/>
        <end position="156"/>
    </location>
</feature>
<dbReference type="EMBL" id="BMXA01000001">
    <property type="protein sequence ID" value="GHA01841.1"/>
    <property type="molecule type" value="Genomic_DNA"/>
</dbReference>
<proteinExistence type="inferred from homology"/>
<sequence length="156" mass="17877">MAKPKKSASNTIATNKKARFDFFIEEDFEAGIALEGWEVKSMRAGRVQLKESYVVIHQGELFLHGAHISPLNSASTHVNADPVRRRKLLMKRIEISRLIGQVERAGYTLVPLDLYWMRGRAKLKIGLARGKKQHDKRASIKDRDWKREQQRVLKGG</sequence>
<dbReference type="InterPro" id="IPR023620">
    <property type="entry name" value="SmpB"/>
</dbReference>
<dbReference type="PANTHER" id="PTHR30308:SF2">
    <property type="entry name" value="SSRA-BINDING PROTEIN"/>
    <property type="match status" value="1"/>
</dbReference>
<keyword evidence="1 3" id="KW-0963">Cytoplasm</keyword>
<dbReference type="InterPro" id="IPR000037">
    <property type="entry name" value="SsrA-bd_prot"/>
</dbReference>
<dbReference type="RefSeq" id="WP_189398775.1">
    <property type="nucleotide sequence ID" value="NZ_BMXA01000001.1"/>
</dbReference>
<organism evidence="5 6">
    <name type="scientific">Arenicella chitinivorans</name>
    <dbReference type="NCBI Taxonomy" id="1329800"/>
    <lineage>
        <taxon>Bacteria</taxon>
        <taxon>Pseudomonadati</taxon>
        <taxon>Pseudomonadota</taxon>
        <taxon>Gammaproteobacteria</taxon>
        <taxon>Arenicellales</taxon>
        <taxon>Arenicellaceae</taxon>
        <taxon>Arenicella</taxon>
    </lineage>
</organism>
<dbReference type="GO" id="GO:0003723">
    <property type="term" value="F:RNA binding"/>
    <property type="evidence" value="ECO:0007669"/>
    <property type="project" value="UniProtKB-UniRule"/>
</dbReference>
<evidence type="ECO:0000256" key="2">
    <source>
        <dbReference type="ARBA" id="ARBA00022884"/>
    </source>
</evidence>
<comment type="similarity">
    <text evidence="3">Belongs to the SmpB family.</text>
</comment>
<dbReference type="NCBIfam" id="NF003843">
    <property type="entry name" value="PRK05422.1"/>
    <property type="match status" value="1"/>
</dbReference>
<comment type="subcellular location">
    <subcellularLocation>
        <location evidence="3">Cytoplasm</location>
    </subcellularLocation>
    <text evidence="3">The tmRNA-SmpB complex associates with stalled 70S ribosomes.</text>
</comment>
<protein>
    <recommendedName>
        <fullName evidence="3">SsrA-binding protein</fullName>
    </recommendedName>
    <alternativeName>
        <fullName evidence="3">Small protein B</fullName>
    </alternativeName>
</protein>
<accession>A0A918RJW9</accession>
<dbReference type="InterPro" id="IPR020081">
    <property type="entry name" value="SsrA-bd_prot_CS"/>
</dbReference>
<evidence type="ECO:0000256" key="4">
    <source>
        <dbReference type="SAM" id="MobiDB-lite"/>
    </source>
</evidence>
<comment type="caution">
    <text evidence="5">The sequence shown here is derived from an EMBL/GenBank/DDBJ whole genome shotgun (WGS) entry which is preliminary data.</text>
</comment>
<dbReference type="GO" id="GO:0005829">
    <property type="term" value="C:cytosol"/>
    <property type="evidence" value="ECO:0007669"/>
    <property type="project" value="TreeGrafter"/>
</dbReference>
<evidence type="ECO:0000256" key="3">
    <source>
        <dbReference type="HAMAP-Rule" id="MF_00023"/>
    </source>
</evidence>
<name>A0A918RJW9_9GAMM</name>
<dbReference type="SUPFAM" id="SSF74982">
    <property type="entry name" value="Small protein B (SmpB)"/>
    <property type="match status" value="1"/>
</dbReference>
<keyword evidence="2 3" id="KW-0694">RNA-binding</keyword>
<dbReference type="HAMAP" id="MF_00023">
    <property type="entry name" value="SmpB"/>
    <property type="match status" value="1"/>
</dbReference>
<dbReference type="Gene3D" id="2.40.280.10">
    <property type="match status" value="1"/>
</dbReference>
<dbReference type="GO" id="GO:0070929">
    <property type="term" value="P:trans-translation"/>
    <property type="evidence" value="ECO:0007669"/>
    <property type="project" value="UniProtKB-UniRule"/>
</dbReference>
<dbReference type="Pfam" id="PF01668">
    <property type="entry name" value="SmpB"/>
    <property type="match status" value="1"/>
</dbReference>
<reference evidence="5" key="1">
    <citation type="journal article" date="2014" name="Int. J. Syst. Evol. Microbiol.">
        <title>Complete genome sequence of Corynebacterium casei LMG S-19264T (=DSM 44701T), isolated from a smear-ripened cheese.</title>
        <authorList>
            <consortium name="US DOE Joint Genome Institute (JGI-PGF)"/>
            <person name="Walter F."/>
            <person name="Albersmeier A."/>
            <person name="Kalinowski J."/>
            <person name="Ruckert C."/>
        </authorList>
    </citation>
    <scope>NUCLEOTIDE SEQUENCE</scope>
    <source>
        <strain evidence="5">KCTC 12711</strain>
    </source>
</reference>
<dbReference type="NCBIfam" id="TIGR00086">
    <property type="entry name" value="smpB"/>
    <property type="match status" value="1"/>
</dbReference>
<dbReference type="GO" id="GO:0070930">
    <property type="term" value="P:trans-translation-dependent protein tagging"/>
    <property type="evidence" value="ECO:0007669"/>
    <property type="project" value="TreeGrafter"/>
</dbReference>
<dbReference type="PROSITE" id="PS01317">
    <property type="entry name" value="SSRP"/>
    <property type="match status" value="1"/>
</dbReference>
<gene>
    <name evidence="3 5" type="primary">smpB</name>
    <name evidence="5" type="ORF">GCM10008090_08810</name>
</gene>
<comment type="function">
    <text evidence="3">Required for rescue of stalled ribosomes mediated by trans-translation. Binds to transfer-messenger RNA (tmRNA), required for stable association of tmRNA with ribosomes. tmRNA and SmpB together mimic tRNA shape, replacing the anticodon stem-loop with SmpB. tmRNA is encoded by the ssrA gene; the 2 termini fold to resemble tRNA(Ala) and it encodes a 'tag peptide', a short internal open reading frame. During trans-translation Ala-aminoacylated tmRNA acts like a tRNA, entering the A-site of stalled ribosomes, displacing the stalled mRNA. The ribosome then switches to translate the ORF on the tmRNA; the nascent peptide is terminated with the 'tag peptide' encoded by the tmRNA and targeted for degradation. The ribosome is freed to recommence translation, which seems to be the essential function of trans-translation.</text>
</comment>
<evidence type="ECO:0000313" key="5">
    <source>
        <dbReference type="EMBL" id="GHA01841.1"/>
    </source>
</evidence>